<evidence type="ECO:0000256" key="1">
    <source>
        <dbReference type="SAM" id="Phobius"/>
    </source>
</evidence>
<feature type="transmembrane region" description="Helical" evidence="1">
    <location>
        <begin position="12"/>
        <end position="34"/>
    </location>
</feature>
<reference evidence="2" key="2">
    <citation type="submission" date="2013-08" db="EMBL/GenBank/DDBJ databases">
        <title>Draft genome sequence of Anaerofustis stercorihominis (DSM 17244).</title>
        <authorList>
            <person name="Sudarsanam P."/>
            <person name="Ley R."/>
            <person name="Guruge J."/>
            <person name="Turnbaugh P.J."/>
            <person name="Mahowald M."/>
            <person name="Liep D."/>
            <person name="Gordon J."/>
        </authorList>
    </citation>
    <scope>NUCLEOTIDE SEQUENCE</scope>
    <source>
        <strain evidence="2">DSM 17244</strain>
    </source>
</reference>
<keyword evidence="1" id="KW-0812">Transmembrane</keyword>
<dbReference type="Proteomes" id="UP000005178">
    <property type="component" value="Unassembled WGS sequence"/>
</dbReference>
<gene>
    <name evidence="2" type="ORF">ANASTE_00888</name>
</gene>
<dbReference type="AlphaFoldDB" id="B1C831"/>
<keyword evidence="3" id="KW-1185">Reference proteome</keyword>
<protein>
    <submittedName>
        <fullName evidence="2">Uncharacterized protein</fullName>
    </submittedName>
</protein>
<dbReference type="EMBL" id="ABIL02000005">
    <property type="protein sequence ID" value="EDS73168.1"/>
    <property type="molecule type" value="Genomic_DNA"/>
</dbReference>
<reference evidence="2" key="1">
    <citation type="submission" date="2008-01" db="EMBL/GenBank/DDBJ databases">
        <authorList>
            <person name="Fulton L."/>
            <person name="Clifton S."/>
            <person name="Fulton B."/>
            <person name="Xu J."/>
            <person name="Minx P."/>
            <person name="Pepin K.H."/>
            <person name="Johnson M."/>
            <person name="Thiruvilangam P."/>
            <person name="Bhonagiri V."/>
            <person name="Nash W.E."/>
            <person name="Mardis E.R."/>
            <person name="Wilson R.K."/>
        </authorList>
    </citation>
    <scope>NUCLEOTIDE SEQUENCE [LARGE SCALE GENOMIC DNA]</scope>
    <source>
        <strain evidence="2">DSM 17244</strain>
    </source>
</reference>
<comment type="caution">
    <text evidence="2">The sequence shown here is derived from an EMBL/GenBank/DDBJ whole genome shotgun (WGS) entry which is preliminary data.</text>
</comment>
<name>B1C831_9FIRM</name>
<keyword evidence="1" id="KW-1133">Transmembrane helix</keyword>
<dbReference type="STRING" id="445971.ANASTE_00888"/>
<proteinExistence type="predicted"/>
<sequence length="58" mass="7117">MIVNILYKSERFLYLYIVFIKIILLIFIKSFFVYCSDYTLGVRYKYNNINLLLYSIED</sequence>
<evidence type="ECO:0000313" key="3">
    <source>
        <dbReference type="Proteomes" id="UP000005178"/>
    </source>
</evidence>
<dbReference type="HOGENOM" id="CLU_2969226_0_0_9"/>
<keyword evidence="1" id="KW-0472">Membrane</keyword>
<organism evidence="2 3">
    <name type="scientific">Anaerofustis stercorihominis DSM 17244</name>
    <dbReference type="NCBI Taxonomy" id="445971"/>
    <lineage>
        <taxon>Bacteria</taxon>
        <taxon>Bacillati</taxon>
        <taxon>Bacillota</taxon>
        <taxon>Clostridia</taxon>
        <taxon>Eubacteriales</taxon>
        <taxon>Eubacteriaceae</taxon>
        <taxon>Anaerofustis</taxon>
    </lineage>
</organism>
<accession>B1C831</accession>
<evidence type="ECO:0000313" key="2">
    <source>
        <dbReference type="EMBL" id="EDS73168.1"/>
    </source>
</evidence>